<sequence length="286" mass="32503">MTQETTTSVKEKALAKALSKMLRPLVRLLIHQDITYIGLLNLLKRTYVEVAEESFTIESKKLTDSRISLLTGIHRGDVKRIRTENCNQPTEKELKASLSSQLMSIWMGHQGYIGVNGEPSVLFRYKQDGSPSFEELVLSVSKDKHPRSILDEWLSQNLVELVVEEDLEKVQLSKASYIPQEDFEEKLFFAGKNIGSHLTTVAHNLENQVPAMFDRAVYYSDLSEESVQKLEELSHEKMMAILTELNQVASQLQEQDKQSDSAQHEMHVGAYFCHTSLQKNNASSED</sequence>
<dbReference type="InterPro" id="IPR045445">
    <property type="entry name" value="DUF6502"/>
</dbReference>
<organism evidence="2 3">
    <name type="scientific">Thiomicrorhabdus lithotrophica</name>
    <dbReference type="NCBI Taxonomy" id="2949997"/>
    <lineage>
        <taxon>Bacteria</taxon>
        <taxon>Pseudomonadati</taxon>
        <taxon>Pseudomonadota</taxon>
        <taxon>Gammaproteobacteria</taxon>
        <taxon>Thiotrichales</taxon>
        <taxon>Piscirickettsiaceae</taxon>
        <taxon>Thiomicrorhabdus</taxon>
    </lineage>
</organism>
<keyword evidence="3" id="KW-1185">Reference proteome</keyword>
<evidence type="ECO:0000313" key="2">
    <source>
        <dbReference type="EMBL" id="WEJ62684.1"/>
    </source>
</evidence>
<dbReference type="RefSeq" id="WP_275594940.1">
    <property type="nucleotide sequence ID" value="NZ_CP102381.1"/>
</dbReference>
<evidence type="ECO:0000256" key="1">
    <source>
        <dbReference type="SAM" id="Coils"/>
    </source>
</evidence>
<dbReference type="Pfam" id="PF20112">
    <property type="entry name" value="DUF6502"/>
    <property type="match status" value="1"/>
</dbReference>
<keyword evidence="1" id="KW-0175">Coiled coil</keyword>
<gene>
    <name evidence="2" type="ORF">NR989_00130</name>
</gene>
<accession>A0ABY8C9Q4</accession>
<feature type="coiled-coil region" evidence="1">
    <location>
        <begin position="235"/>
        <end position="265"/>
    </location>
</feature>
<protein>
    <submittedName>
        <fullName evidence="2">DUF6502 family protein</fullName>
    </submittedName>
</protein>
<reference evidence="2 3" key="1">
    <citation type="submission" date="2022-06" db="EMBL/GenBank/DDBJ databases">
        <title>Thiomicrohabdus sp. nov, an obligately chemolithoautotrophic, sulfur-oxidizing bacterium isolated from beach of Guanyin Mountain. Amoy.</title>
        <authorList>
            <person name="Zhu H."/>
        </authorList>
    </citation>
    <scope>NUCLEOTIDE SEQUENCE [LARGE SCALE GENOMIC DNA]</scope>
    <source>
        <strain evidence="2 3">XGS-01</strain>
    </source>
</reference>
<dbReference type="EMBL" id="CP102381">
    <property type="protein sequence ID" value="WEJ62684.1"/>
    <property type="molecule type" value="Genomic_DNA"/>
</dbReference>
<evidence type="ECO:0000313" key="3">
    <source>
        <dbReference type="Proteomes" id="UP001222275"/>
    </source>
</evidence>
<dbReference type="Proteomes" id="UP001222275">
    <property type="component" value="Chromosome"/>
</dbReference>
<name>A0ABY8C9Q4_9GAMM</name>
<proteinExistence type="predicted"/>